<keyword evidence="5" id="KW-0472">Membrane</keyword>
<evidence type="ECO:0000313" key="7">
    <source>
        <dbReference type="Proteomes" id="UP000075714"/>
    </source>
</evidence>
<dbReference type="InterPro" id="IPR002110">
    <property type="entry name" value="Ankyrin_rpt"/>
</dbReference>
<keyword evidence="1" id="KW-0677">Repeat</keyword>
<evidence type="ECO:0000256" key="1">
    <source>
        <dbReference type="ARBA" id="ARBA00022737"/>
    </source>
</evidence>
<evidence type="ECO:0000256" key="3">
    <source>
        <dbReference type="PROSITE-ProRule" id="PRU00023"/>
    </source>
</evidence>
<dbReference type="SUPFAM" id="SSF48403">
    <property type="entry name" value="Ankyrin repeat"/>
    <property type="match status" value="1"/>
</dbReference>
<evidence type="ECO:0000256" key="5">
    <source>
        <dbReference type="SAM" id="Phobius"/>
    </source>
</evidence>
<evidence type="ECO:0000313" key="6">
    <source>
        <dbReference type="EMBL" id="KXZ48871.1"/>
    </source>
</evidence>
<sequence>MLVNAKSRRGHAACVSVLLAKGCWRDAPDAADDCPLHLAARHGGLEAVKALVEAGAKLHVPNKRSLTPFAEAVLAGRIDAAEYLAGRAEGGLAAALAVTYRSMPLLHLAAGLGRATAVEWLLGLKGGCELDAVATDAGLTCLHAAALSGDEETVQVLLEKGADPLSHTQQGKMPLELVPKVAPPKAPPPPPPPGSLPLPEGPDADAGDEKRAREQRALVRSARRAFKALARAAVQKGGASMGKGAAARRRRETGAGGGSDGDLGADGDQEDAVEEAEEEEEESPAAMFLRQFLEMSTQQQMAKVESYARMSDRQVAELPYLDSEAQTAISGLRHAMSMVELFGAIAALRADEDFQADIRDPNVIAALEDVKKTNTLERYENQAAVMNVTAKFKRLHAITSKAGGLKVVVDDLRADLPDNDLACTAAKREEFTLMQRAAAMSAAKAVLKSATAAVPEPQRSRLLARAAEREAAQAEGATAGKDAVQPTPAAGGGEAKSGNEPLPHEDDLTFKARMAGQARLDKLRAAATATWDVSDGKKDEDIGFVDRHAKQFEKDAARAEGRRRRLADYVGEELAHSLTQTFNALVITLFAFAVMWAVGLMPHQQAASLLARQAELQAAAARAAASAGGAQLEGLDGGEPAPEACPAKL</sequence>
<protein>
    <submittedName>
        <fullName evidence="6">Uncharacterized protein</fullName>
    </submittedName>
</protein>
<dbReference type="InterPro" id="IPR050889">
    <property type="entry name" value="Dendritic_Spine_Reg/Scaffold"/>
</dbReference>
<feature type="compositionally biased region" description="Basic and acidic residues" evidence="4">
    <location>
        <begin position="207"/>
        <end position="217"/>
    </location>
</feature>
<dbReference type="STRING" id="33097.A0A150GGA6"/>
<comment type="caution">
    <text evidence="6">The sequence shown here is derived from an EMBL/GenBank/DDBJ whole genome shotgun (WGS) entry which is preliminary data.</text>
</comment>
<keyword evidence="2 3" id="KW-0040">ANK repeat</keyword>
<dbReference type="Proteomes" id="UP000075714">
    <property type="component" value="Unassembled WGS sequence"/>
</dbReference>
<dbReference type="AlphaFoldDB" id="A0A150GGA6"/>
<feature type="region of interest" description="Disordered" evidence="4">
    <location>
        <begin position="464"/>
        <end position="506"/>
    </location>
</feature>
<dbReference type="InterPro" id="IPR036770">
    <property type="entry name" value="Ankyrin_rpt-contain_sf"/>
</dbReference>
<dbReference type="PANTHER" id="PTHR24166:SF48">
    <property type="entry name" value="PROTEIN VAPYRIN"/>
    <property type="match status" value="1"/>
</dbReference>
<reference evidence="7" key="1">
    <citation type="journal article" date="2016" name="Nat. Commun.">
        <title>The Gonium pectorale genome demonstrates co-option of cell cycle regulation during the evolution of multicellularity.</title>
        <authorList>
            <person name="Hanschen E.R."/>
            <person name="Marriage T.N."/>
            <person name="Ferris P.J."/>
            <person name="Hamaji T."/>
            <person name="Toyoda A."/>
            <person name="Fujiyama A."/>
            <person name="Neme R."/>
            <person name="Noguchi H."/>
            <person name="Minakuchi Y."/>
            <person name="Suzuki M."/>
            <person name="Kawai-Toyooka H."/>
            <person name="Smith D.R."/>
            <person name="Sparks H."/>
            <person name="Anderson J."/>
            <person name="Bakaric R."/>
            <person name="Luria V."/>
            <person name="Karger A."/>
            <person name="Kirschner M.W."/>
            <person name="Durand P.M."/>
            <person name="Michod R.E."/>
            <person name="Nozaki H."/>
            <person name="Olson B.J."/>
        </authorList>
    </citation>
    <scope>NUCLEOTIDE SEQUENCE [LARGE SCALE GENOMIC DNA]</scope>
    <source>
        <strain evidence="7">NIES-2863</strain>
    </source>
</reference>
<keyword evidence="7" id="KW-1185">Reference proteome</keyword>
<dbReference type="PANTHER" id="PTHR24166">
    <property type="entry name" value="ROLLING PEBBLES, ISOFORM B"/>
    <property type="match status" value="1"/>
</dbReference>
<dbReference type="PROSITE" id="PS50297">
    <property type="entry name" value="ANK_REP_REGION"/>
    <property type="match status" value="2"/>
</dbReference>
<keyword evidence="5" id="KW-0812">Transmembrane</keyword>
<feature type="transmembrane region" description="Helical" evidence="5">
    <location>
        <begin position="582"/>
        <end position="602"/>
    </location>
</feature>
<dbReference type="PROSITE" id="PS50088">
    <property type="entry name" value="ANK_REPEAT"/>
    <property type="match status" value="2"/>
</dbReference>
<dbReference type="Gene3D" id="1.25.40.20">
    <property type="entry name" value="Ankyrin repeat-containing domain"/>
    <property type="match status" value="2"/>
</dbReference>
<dbReference type="SMART" id="SM00248">
    <property type="entry name" value="ANK"/>
    <property type="match status" value="4"/>
</dbReference>
<gene>
    <name evidence="6" type="ORF">GPECTOR_25g456</name>
</gene>
<keyword evidence="5" id="KW-1133">Transmembrane helix</keyword>
<dbReference type="OrthoDB" id="548781at2759"/>
<feature type="region of interest" description="Disordered" evidence="4">
    <location>
        <begin position="179"/>
        <end position="218"/>
    </location>
</feature>
<name>A0A150GGA6_GONPE</name>
<feature type="compositionally biased region" description="Acidic residues" evidence="4">
    <location>
        <begin position="263"/>
        <end position="283"/>
    </location>
</feature>
<organism evidence="6 7">
    <name type="scientific">Gonium pectorale</name>
    <name type="common">Green alga</name>
    <dbReference type="NCBI Taxonomy" id="33097"/>
    <lineage>
        <taxon>Eukaryota</taxon>
        <taxon>Viridiplantae</taxon>
        <taxon>Chlorophyta</taxon>
        <taxon>core chlorophytes</taxon>
        <taxon>Chlorophyceae</taxon>
        <taxon>CS clade</taxon>
        <taxon>Chlamydomonadales</taxon>
        <taxon>Volvocaceae</taxon>
        <taxon>Gonium</taxon>
    </lineage>
</organism>
<proteinExistence type="predicted"/>
<feature type="region of interest" description="Disordered" evidence="4">
    <location>
        <begin position="233"/>
        <end position="284"/>
    </location>
</feature>
<feature type="repeat" description="ANK" evidence="3">
    <location>
        <begin position="137"/>
        <end position="169"/>
    </location>
</feature>
<feature type="compositionally biased region" description="Pro residues" evidence="4">
    <location>
        <begin position="181"/>
        <end position="200"/>
    </location>
</feature>
<dbReference type="EMBL" id="LSYV01000026">
    <property type="protein sequence ID" value="KXZ48871.1"/>
    <property type="molecule type" value="Genomic_DNA"/>
</dbReference>
<dbReference type="Pfam" id="PF12796">
    <property type="entry name" value="Ank_2"/>
    <property type="match status" value="2"/>
</dbReference>
<evidence type="ECO:0000256" key="4">
    <source>
        <dbReference type="SAM" id="MobiDB-lite"/>
    </source>
</evidence>
<accession>A0A150GGA6</accession>
<evidence type="ECO:0000256" key="2">
    <source>
        <dbReference type="ARBA" id="ARBA00023043"/>
    </source>
</evidence>
<feature type="repeat" description="ANK" evidence="3">
    <location>
        <begin position="31"/>
        <end position="63"/>
    </location>
</feature>